<keyword evidence="14" id="KW-1185">Reference proteome</keyword>
<evidence type="ECO:0000259" key="10">
    <source>
        <dbReference type="PROSITE" id="PS50979"/>
    </source>
</evidence>
<evidence type="ECO:0000259" key="9">
    <source>
        <dbReference type="PROSITE" id="PS50975"/>
    </source>
</evidence>
<dbReference type="Proteomes" id="UP000599074">
    <property type="component" value="Unassembled WGS sequence"/>
</dbReference>
<name>A0A8J3WZT8_9ACTN</name>
<feature type="domain" description="CoA carboxyltransferase C-terminal" evidence="12">
    <location>
        <begin position="861"/>
        <end position="1094"/>
    </location>
</feature>
<evidence type="ECO:0000256" key="5">
    <source>
        <dbReference type="ARBA" id="ARBA00022741"/>
    </source>
</evidence>
<evidence type="ECO:0000256" key="2">
    <source>
        <dbReference type="ARBA" id="ARBA00004956"/>
    </source>
</evidence>
<dbReference type="InterPro" id="IPR016185">
    <property type="entry name" value="PreATP-grasp_dom_sf"/>
</dbReference>
<dbReference type="PROSITE" id="PS50979">
    <property type="entry name" value="BC"/>
    <property type="match status" value="1"/>
</dbReference>
<evidence type="ECO:0000256" key="7">
    <source>
        <dbReference type="ARBA" id="ARBA00023268"/>
    </source>
</evidence>
<reference evidence="13" key="1">
    <citation type="submission" date="2021-01" db="EMBL/GenBank/DDBJ databases">
        <title>Whole genome shotgun sequence of Planosporangium mesophilum NBRC 109066.</title>
        <authorList>
            <person name="Komaki H."/>
            <person name="Tamura T."/>
        </authorList>
    </citation>
    <scope>NUCLEOTIDE SEQUENCE</scope>
    <source>
        <strain evidence="13">NBRC 109066</strain>
    </source>
</reference>
<proteinExistence type="predicted"/>
<dbReference type="SUPFAM" id="SSF51246">
    <property type="entry name" value="Rudiment single hybrid motif"/>
    <property type="match status" value="1"/>
</dbReference>
<dbReference type="Gene3D" id="2.40.50.100">
    <property type="match status" value="1"/>
</dbReference>
<dbReference type="Pfam" id="PF00364">
    <property type="entry name" value="Biotin_lipoyl"/>
    <property type="match status" value="1"/>
</dbReference>
<dbReference type="InterPro" id="IPR011764">
    <property type="entry name" value="Biotin_carboxylation_dom"/>
</dbReference>
<keyword evidence="5 8" id="KW-0547">Nucleotide-binding</keyword>
<organism evidence="13 14">
    <name type="scientific">Planosporangium mesophilum</name>
    <dbReference type="NCBI Taxonomy" id="689768"/>
    <lineage>
        <taxon>Bacteria</taxon>
        <taxon>Bacillati</taxon>
        <taxon>Actinomycetota</taxon>
        <taxon>Actinomycetes</taxon>
        <taxon>Micromonosporales</taxon>
        <taxon>Micromonosporaceae</taxon>
        <taxon>Planosporangium</taxon>
    </lineage>
</organism>
<keyword evidence="7" id="KW-0511">Multifunctional enzyme</keyword>
<dbReference type="InterPro" id="IPR029045">
    <property type="entry name" value="ClpP/crotonase-like_dom_sf"/>
</dbReference>
<evidence type="ECO:0000259" key="12">
    <source>
        <dbReference type="PROSITE" id="PS50989"/>
    </source>
</evidence>
<dbReference type="SMART" id="SM00878">
    <property type="entry name" value="Biotin_carb_C"/>
    <property type="match status" value="1"/>
</dbReference>
<feature type="domain" description="CoA carboxyltransferase N-terminal" evidence="11">
    <location>
        <begin position="594"/>
        <end position="862"/>
    </location>
</feature>
<evidence type="ECO:0000256" key="8">
    <source>
        <dbReference type="PROSITE-ProRule" id="PRU00409"/>
    </source>
</evidence>
<evidence type="ECO:0000313" key="13">
    <source>
        <dbReference type="EMBL" id="GII22670.1"/>
    </source>
</evidence>
<comment type="caution">
    <text evidence="13">The sequence shown here is derived from an EMBL/GenBank/DDBJ whole genome shotgun (WGS) entry which is preliminary data.</text>
</comment>
<dbReference type="Gene3D" id="3.90.226.10">
    <property type="entry name" value="2-enoyl-CoA Hydratase, Chain A, domain 1"/>
    <property type="match status" value="2"/>
</dbReference>
<dbReference type="EC" id="6.4.1.2" evidence="3"/>
<dbReference type="Pfam" id="PF01039">
    <property type="entry name" value="Carboxyl_trans"/>
    <property type="match status" value="1"/>
</dbReference>
<dbReference type="InterPro" id="IPR011762">
    <property type="entry name" value="COA_CT_N"/>
</dbReference>
<comment type="cofactor">
    <cofactor evidence="1">
        <name>biotin</name>
        <dbReference type="ChEBI" id="CHEBI:57586"/>
    </cofactor>
</comment>
<keyword evidence="6 8" id="KW-0067">ATP-binding</keyword>
<dbReference type="PROSITE" id="PS50975">
    <property type="entry name" value="ATP_GRASP"/>
    <property type="match status" value="1"/>
</dbReference>
<dbReference type="UniPathway" id="UPA00655">
    <property type="reaction ID" value="UER00711"/>
</dbReference>
<dbReference type="PANTHER" id="PTHR48095:SF5">
    <property type="entry name" value="BLL7292 PROTEIN"/>
    <property type="match status" value="1"/>
</dbReference>
<sequence>MKLLVANRGEVALRILRAARERGVPTVAVFAADEADAPHVALADETVALPASGPAAYLDVEALVRAARDTGCTHLHPGYGFLSEEARFARACADAAVVFVGPRPEVLEVFGDKVAARTAAVAAGVPVLDATDGDASLDDLHAFFDGHPGGVVVKAQSAGGGRGLRVVTERTELAAAYERCAAEATAVSGRASVFAEELFAGARHVEVQVVGAIDGDGVRVLALGDRDCSVQRSLQKVVEIAPTQGLPDDVRLRLHAAAARLCSGVGLTGLGTVEFLVRADRFVFLEVNPRLQVEHPVTEEVTGVDLVEVALAVADGARYHDLDLPAGVSATSGQPAAGAVASATGIAIQCRLNAETVDAAGRVAPAAGRLAGFVAPTGRGVRVETHARPGLTVSGRYDPLLAKIITHVRSSSFDAAAAKAATALRETLVDGIAVNRALLLAILDDPEFRGAPVTTGWLPAALPRLVAHVTDDTAAGDAATDDSATDDAATIAAGHDPAAAAPAQPALGPDESAVRAELLGTIVHLAEPGEVVPAGGDLAVLEAMKMQHPVAAREPVTVARVLRAAGETVTAGTVLMVTRPVAAHSAIVEAADVPLDHVRADLAEVLERHRRTTDEARPDALARLRERGRRTARENLADLVDSGSFVEYGSLALAAQRQSRPVDELVDATPADGLVGGTATVNADVFDARTDVVVLSYDYSVLAGTQGLVNHDKTDRLLDVARRRELPVVLFAEGGGGRPGDTDRVTTGLTVRTFRTFAELRGRVPLVAVVSGRCFAGNAAFAGTCDVIIATPDANLGMGGPAMIEGGGLGRVRPEEIGPVEVQTRNGVIDILTADEAEAVALAKKYLGYFQGRGRDWKAPDPRTARHVVPADRLRAYDVRAAVDAIADVDSVLELRPGFGQGIVTALVRVEGHPLAVLANDSRYLGGAIDATSARKATEFLRLCRDFRLPVLSLCDTPGFMVGPAAEEDASVRRFAELFAAGARLTAPTGMIILRKGYGLGAMAMAMGHLQAPLFTVAWPTGELGPMGLEGAVKLGFRKALEAETDPAARQQMFDSLVALAYEHGKALNAATLNEIDDVIDPADSRRWALQLCR</sequence>
<dbReference type="InterPro" id="IPR034733">
    <property type="entry name" value="AcCoA_carboxyl_beta"/>
</dbReference>
<evidence type="ECO:0000256" key="4">
    <source>
        <dbReference type="ARBA" id="ARBA00022598"/>
    </source>
</evidence>
<dbReference type="GO" id="GO:0005524">
    <property type="term" value="F:ATP binding"/>
    <property type="evidence" value="ECO:0007669"/>
    <property type="project" value="UniProtKB-UniRule"/>
</dbReference>
<evidence type="ECO:0000259" key="11">
    <source>
        <dbReference type="PROSITE" id="PS50980"/>
    </source>
</evidence>
<dbReference type="AlphaFoldDB" id="A0A8J3WZT8"/>
<dbReference type="InterPro" id="IPR051602">
    <property type="entry name" value="ACC_Biotin_Carboxylase"/>
</dbReference>
<evidence type="ECO:0000256" key="6">
    <source>
        <dbReference type="ARBA" id="ARBA00022840"/>
    </source>
</evidence>
<dbReference type="SUPFAM" id="SSF52440">
    <property type="entry name" value="PreATP-grasp domain"/>
    <property type="match status" value="1"/>
</dbReference>
<dbReference type="GO" id="GO:0046872">
    <property type="term" value="F:metal ion binding"/>
    <property type="evidence" value="ECO:0007669"/>
    <property type="project" value="InterPro"/>
</dbReference>
<dbReference type="Pfam" id="PF02785">
    <property type="entry name" value="Biotin_carb_C"/>
    <property type="match status" value="1"/>
</dbReference>
<gene>
    <name evidence="13" type="ORF">Pme01_22670</name>
</gene>
<dbReference type="InterPro" id="IPR011761">
    <property type="entry name" value="ATP-grasp"/>
</dbReference>
<dbReference type="PROSITE" id="PS50980">
    <property type="entry name" value="COA_CT_NTER"/>
    <property type="match status" value="1"/>
</dbReference>
<protein>
    <recommendedName>
        <fullName evidence="3">acetyl-CoA carboxylase</fullName>
        <ecNumber evidence="3">6.4.1.2</ecNumber>
    </recommendedName>
</protein>
<dbReference type="PROSITE" id="PS00867">
    <property type="entry name" value="CPSASE_2"/>
    <property type="match status" value="1"/>
</dbReference>
<dbReference type="Pfam" id="PF00289">
    <property type="entry name" value="Biotin_carb_N"/>
    <property type="match status" value="1"/>
</dbReference>
<feature type="domain" description="Biotin carboxylation" evidence="10">
    <location>
        <begin position="1"/>
        <end position="463"/>
    </location>
</feature>
<feature type="domain" description="ATP-grasp" evidence="9">
    <location>
        <begin position="117"/>
        <end position="315"/>
    </location>
</feature>
<dbReference type="Pfam" id="PF02786">
    <property type="entry name" value="CPSase_L_D2"/>
    <property type="match status" value="1"/>
</dbReference>
<dbReference type="PROSITE" id="PS50989">
    <property type="entry name" value="COA_CT_CTER"/>
    <property type="match status" value="1"/>
</dbReference>
<dbReference type="PANTHER" id="PTHR48095">
    <property type="entry name" value="PYRUVATE CARBOXYLASE SUBUNIT A"/>
    <property type="match status" value="1"/>
</dbReference>
<accession>A0A8J3WZT8</accession>
<dbReference type="InterPro" id="IPR005479">
    <property type="entry name" value="CPAse_ATP-bd"/>
</dbReference>
<dbReference type="GO" id="GO:0003989">
    <property type="term" value="F:acetyl-CoA carboxylase activity"/>
    <property type="evidence" value="ECO:0007669"/>
    <property type="project" value="UniProtKB-EC"/>
</dbReference>
<dbReference type="InterPro" id="IPR011053">
    <property type="entry name" value="Single_hybrid_motif"/>
</dbReference>
<dbReference type="Gene3D" id="3.30.470.20">
    <property type="entry name" value="ATP-grasp fold, B domain"/>
    <property type="match status" value="1"/>
</dbReference>
<dbReference type="InterPro" id="IPR000089">
    <property type="entry name" value="Biotin_lipoyl"/>
</dbReference>
<dbReference type="EMBL" id="BOON01000019">
    <property type="protein sequence ID" value="GII22670.1"/>
    <property type="molecule type" value="Genomic_DNA"/>
</dbReference>
<dbReference type="InterPro" id="IPR005481">
    <property type="entry name" value="BC-like_N"/>
</dbReference>
<dbReference type="InterPro" id="IPR011763">
    <property type="entry name" value="COA_CT_C"/>
</dbReference>
<dbReference type="CDD" id="cd06850">
    <property type="entry name" value="biotinyl_domain"/>
    <property type="match status" value="1"/>
</dbReference>
<evidence type="ECO:0000313" key="14">
    <source>
        <dbReference type="Proteomes" id="UP000599074"/>
    </source>
</evidence>
<keyword evidence="4" id="KW-0436">Ligase</keyword>
<dbReference type="SUPFAM" id="SSF51230">
    <property type="entry name" value="Single hybrid motif"/>
    <property type="match status" value="1"/>
</dbReference>
<evidence type="ECO:0000256" key="3">
    <source>
        <dbReference type="ARBA" id="ARBA00013058"/>
    </source>
</evidence>
<dbReference type="SUPFAM" id="SSF56059">
    <property type="entry name" value="Glutathione synthetase ATP-binding domain-like"/>
    <property type="match status" value="1"/>
</dbReference>
<dbReference type="InterPro" id="IPR005482">
    <property type="entry name" value="Biotin_COase_C"/>
</dbReference>
<comment type="pathway">
    <text evidence="2">Lipid metabolism; malonyl-CoA biosynthesis; malonyl-CoA from acetyl-CoA: step 1/1.</text>
</comment>
<dbReference type="InterPro" id="IPR011054">
    <property type="entry name" value="Rudment_hybrid_motif"/>
</dbReference>
<dbReference type="SUPFAM" id="SSF52096">
    <property type="entry name" value="ClpP/crotonase"/>
    <property type="match status" value="2"/>
</dbReference>
<dbReference type="RefSeq" id="WP_168115415.1">
    <property type="nucleotide sequence ID" value="NZ_BOON01000019.1"/>
</dbReference>
<evidence type="ECO:0000256" key="1">
    <source>
        <dbReference type="ARBA" id="ARBA00001953"/>
    </source>
</evidence>
<dbReference type="GO" id="GO:2001295">
    <property type="term" value="P:malonyl-CoA biosynthetic process"/>
    <property type="evidence" value="ECO:0007669"/>
    <property type="project" value="UniProtKB-UniPathway"/>
</dbReference>